<reference evidence="2" key="1">
    <citation type="submission" date="2018-05" db="EMBL/GenBank/DDBJ databases">
        <authorList>
            <person name="Lanie J.A."/>
            <person name="Ng W.-L."/>
            <person name="Kazmierczak K.M."/>
            <person name="Andrzejewski T.M."/>
            <person name="Davidsen T.M."/>
            <person name="Wayne K.J."/>
            <person name="Tettelin H."/>
            <person name="Glass J.I."/>
            <person name="Rusch D."/>
            <person name="Podicherti R."/>
            <person name="Tsui H.-C.T."/>
            <person name="Winkler M.E."/>
        </authorList>
    </citation>
    <scope>NUCLEOTIDE SEQUENCE</scope>
</reference>
<evidence type="ECO:0000313" key="2">
    <source>
        <dbReference type="EMBL" id="SVA47883.1"/>
    </source>
</evidence>
<protein>
    <recommendedName>
        <fullName evidence="1">Acetyl xylan esterase domain-containing protein</fullName>
    </recommendedName>
</protein>
<name>A0A381W7I9_9ZZZZ</name>
<feature type="domain" description="Acetyl xylan esterase" evidence="1">
    <location>
        <begin position="225"/>
        <end position="277"/>
    </location>
</feature>
<organism evidence="2">
    <name type="scientific">marine metagenome</name>
    <dbReference type="NCBI Taxonomy" id="408172"/>
    <lineage>
        <taxon>unclassified sequences</taxon>
        <taxon>metagenomes</taxon>
        <taxon>ecological metagenomes</taxon>
    </lineage>
</organism>
<dbReference type="PANTHER" id="PTHR22946:SF8">
    <property type="entry name" value="ACETYL XYLAN ESTERASE DOMAIN-CONTAINING PROTEIN"/>
    <property type="match status" value="1"/>
</dbReference>
<proteinExistence type="predicted"/>
<dbReference type="Gene3D" id="3.40.50.1820">
    <property type="entry name" value="alpha/beta hydrolase"/>
    <property type="match status" value="1"/>
</dbReference>
<dbReference type="AlphaFoldDB" id="A0A381W7I9"/>
<accession>A0A381W7I9</accession>
<dbReference type="PANTHER" id="PTHR22946">
    <property type="entry name" value="DIENELACTONE HYDROLASE DOMAIN-CONTAINING PROTEIN-RELATED"/>
    <property type="match status" value="1"/>
</dbReference>
<dbReference type="Pfam" id="PF05448">
    <property type="entry name" value="AXE1"/>
    <property type="match status" value="1"/>
</dbReference>
<evidence type="ECO:0000259" key="1">
    <source>
        <dbReference type="Pfam" id="PF05448"/>
    </source>
</evidence>
<dbReference type="InterPro" id="IPR029058">
    <property type="entry name" value="AB_hydrolase_fold"/>
</dbReference>
<gene>
    <name evidence="2" type="ORF">METZ01_LOCUS100737</name>
</gene>
<dbReference type="InterPro" id="IPR050261">
    <property type="entry name" value="FrsA_esterase"/>
</dbReference>
<dbReference type="InterPro" id="IPR008391">
    <property type="entry name" value="AXE1_dom"/>
</dbReference>
<dbReference type="SUPFAM" id="SSF53474">
    <property type="entry name" value="alpha/beta-Hydrolases"/>
    <property type="match status" value="1"/>
</dbReference>
<sequence length="379" mass="42167">MRVRIILFIAAVHSCDFLPAQEAPKPFVEYPEPIGSYLTRIQKGTQEHAFNASSNFVKWQKHAREALIELTGLKQMEKDLAGFKPKVTIGESKKTEDSFTRTLCSIETEPGIQIPFYLLLPKNAKKARTLPLLLCPHGHDTLGLHSYAGAFKDEKHRQKVLGKEGDIGAQAARRGFIVIAPATRGLAQELLIPDPKKRHGNRPCRAQLIHCLLGGRTPTAERVWDMQRLLDWAENHPLIDSKRIVMTGNSGGGVLTAYTAAIDSRIKVAIPSCSFTSVMSKEGFIFHCDCCLVPKLRNWGDWKELGGLVAPRHLLIVHGVSDGLHHRPTVDKLGGQLKNIFKAAGAPNNTALEWGNSGHRFYPDKMWPFIEKALAKKEE</sequence>
<dbReference type="EMBL" id="UINC01010791">
    <property type="protein sequence ID" value="SVA47883.1"/>
    <property type="molecule type" value="Genomic_DNA"/>
</dbReference>